<gene>
    <name evidence="2" type="ORF">DTL42_08885</name>
</gene>
<feature type="transmembrane region" description="Helical" evidence="1">
    <location>
        <begin position="57"/>
        <end position="75"/>
    </location>
</feature>
<dbReference type="RefSeq" id="WP_114368348.1">
    <property type="nucleotide sequence ID" value="NZ_QPEX01000011.1"/>
</dbReference>
<feature type="transmembrane region" description="Helical" evidence="1">
    <location>
        <begin position="12"/>
        <end position="37"/>
    </location>
</feature>
<organism evidence="2 3">
    <name type="scientific">Bremerella cremea</name>
    <dbReference type="NCBI Taxonomy" id="1031537"/>
    <lineage>
        <taxon>Bacteria</taxon>
        <taxon>Pseudomonadati</taxon>
        <taxon>Planctomycetota</taxon>
        <taxon>Planctomycetia</taxon>
        <taxon>Pirellulales</taxon>
        <taxon>Pirellulaceae</taxon>
        <taxon>Bremerella</taxon>
    </lineage>
</organism>
<dbReference type="Proteomes" id="UP000253562">
    <property type="component" value="Unassembled WGS sequence"/>
</dbReference>
<evidence type="ECO:0000313" key="2">
    <source>
        <dbReference type="EMBL" id="RCS52924.1"/>
    </source>
</evidence>
<feature type="transmembrane region" description="Helical" evidence="1">
    <location>
        <begin position="115"/>
        <end position="136"/>
    </location>
</feature>
<dbReference type="EMBL" id="QPEX01000011">
    <property type="protein sequence ID" value="RCS52924.1"/>
    <property type="molecule type" value="Genomic_DNA"/>
</dbReference>
<name>A0A368KVJ5_9BACT</name>
<feature type="transmembrane region" description="Helical" evidence="1">
    <location>
        <begin position="87"/>
        <end position="109"/>
    </location>
</feature>
<comment type="caution">
    <text evidence="2">The sequence shown here is derived from an EMBL/GenBank/DDBJ whole genome shotgun (WGS) entry which is preliminary data.</text>
</comment>
<keyword evidence="1" id="KW-0472">Membrane</keyword>
<protein>
    <submittedName>
        <fullName evidence="2">Uncharacterized protein</fullName>
    </submittedName>
</protein>
<evidence type="ECO:0000256" key="1">
    <source>
        <dbReference type="SAM" id="Phobius"/>
    </source>
</evidence>
<keyword evidence="1" id="KW-0812">Transmembrane</keyword>
<accession>A0A368KVJ5</accession>
<evidence type="ECO:0000313" key="3">
    <source>
        <dbReference type="Proteomes" id="UP000253562"/>
    </source>
</evidence>
<dbReference type="AlphaFoldDB" id="A0A368KVJ5"/>
<dbReference type="OrthoDB" id="291758at2"/>
<reference evidence="2 3" key="1">
    <citation type="submission" date="2018-07" db="EMBL/GenBank/DDBJ databases">
        <title>Comparative genomes isolates from brazilian mangrove.</title>
        <authorList>
            <person name="De Araujo J.E."/>
            <person name="Taketani R.G."/>
            <person name="Silva M.C.P."/>
            <person name="Lourenco M.V."/>
            <person name="Oliveira V.M."/>
            <person name="Andreote F.D."/>
        </authorList>
    </citation>
    <scope>NUCLEOTIDE SEQUENCE [LARGE SCALE GENOMIC DNA]</scope>
    <source>
        <strain evidence="2 3">HEX PRIS-MGV</strain>
    </source>
</reference>
<feature type="transmembrane region" description="Helical" evidence="1">
    <location>
        <begin position="148"/>
        <end position="173"/>
    </location>
</feature>
<proteinExistence type="predicted"/>
<keyword evidence="1" id="KW-1133">Transmembrane helix</keyword>
<sequence>MDESRSDQPLRFGLKDLMLATGVFGYFCGLVSLGVSGLGRRVLDYLAQGIGSLGPEIIAVWPFAFFGSLAMLCMVDFTDNPARRPKLFLLLNLAVVLAACCFPLNVLILGWNISFLPLTSSFALGAFPLSIAWLVHRWALGMPQTPDVTWTFCLLMFLDLAAAGSGIGLCAFLDF</sequence>